<reference evidence="1 2" key="1">
    <citation type="journal article" date="2016" name="Genome Announc.">
        <title>Draft Genome Sequence of the Thermotolerant Cyanobacterium Desertifilum sp. IPPAS B-1220.</title>
        <authorList>
            <person name="Mironov K.S."/>
            <person name="Sinetova M.A."/>
            <person name="Bolatkhan K."/>
            <person name="Zayadan B.K."/>
            <person name="Ustinova V.V."/>
            <person name="Kupriyanova E.V."/>
            <person name="Skrypnik A.N."/>
            <person name="Gogoleva N.E."/>
            <person name="Gogolev Y.V."/>
            <person name="Los D.A."/>
        </authorList>
    </citation>
    <scope>NUCLEOTIDE SEQUENCE [LARGE SCALE GENOMIC DNA]</scope>
    <source>
        <strain evidence="1 2">IPPAS B-1220</strain>
    </source>
</reference>
<evidence type="ECO:0000313" key="1">
    <source>
        <dbReference type="EMBL" id="XPM62791.1"/>
    </source>
</evidence>
<name>A0ACD5GRU8_9CYAN</name>
<accession>A0ACD5GRU8</accession>
<keyword evidence="2" id="KW-1185">Reference proteome</keyword>
<dbReference type="Proteomes" id="UP000095472">
    <property type="component" value="Chromosome"/>
</dbReference>
<organism evidence="1 2">
    <name type="scientific">Desertifilum tharense IPPAS B-1220</name>
    <dbReference type="NCBI Taxonomy" id="1781255"/>
    <lineage>
        <taxon>Bacteria</taxon>
        <taxon>Bacillati</taxon>
        <taxon>Cyanobacteriota</taxon>
        <taxon>Cyanophyceae</taxon>
        <taxon>Desertifilales</taxon>
        <taxon>Desertifilaceae</taxon>
        <taxon>Desertifilum</taxon>
    </lineage>
</organism>
<evidence type="ECO:0000313" key="2">
    <source>
        <dbReference type="Proteomes" id="UP000095472"/>
    </source>
</evidence>
<sequence length="168" mass="18032">MALRFSTFSQVFKGITAVTLGGVGILSILSVVGVNIGPLLAGVGILGLGISFAAQSLIKDTINGFFILLEDQYAVGDVIAVGTVSGLVENMNLRITQLRNAEGRLITVPNSEIAIVENLSKDWSRVDVAIDVSYGSDVDRALSIIDEVAQKMSKEPVWREKIIDPRRC</sequence>
<proteinExistence type="predicted"/>
<dbReference type="EMBL" id="CP182909">
    <property type="protein sequence ID" value="XPM62791.1"/>
    <property type="molecule type" value="Genomic_DNA"/>
</dbReference>
<gene>
    <name evidence="1" type="ORF">BH720_024900</name>
</gene>
<protein>
    <submittedName>
        <fullName evidence="1">Mechanosensitive ion channel family protein</fullName>
    </submittedName>
</protein>